<dbReference type="InterPro" id="IPR055992">
    <property type="entry name" value="DUF7570"/>
</dbReference>
<keyword evidence="2" id="KW-1185">Reference proteome</keyword>
<dbReference type="InterPro" id="IPR016409">
    <property type="entry name" value="Phage_T4_Gp55.2"/>
</dbReference>
<dbReference type="EMBL" id="KY971610">
    <property type="protein sequence ID" value="ASD52128.1"/>
    <property type="molecule type" value="Genomic_DNA"/>
</dbReference>
<evidence type="ECO:0000313" key="2">
    <source>
        <dbReference type="Proteomes" id="UP000247773"/>
    </source>
</evidence>
<gene>
    <name evidence="1" type="ORF">PspYZU05_176</name>
</gene>
<sequence>MSKVIENKIRSFSFEKTEALLAKEQIVTPRLLDLWTDELKTEFKESNIGKNTIRELIVQNILKNFDIVAFGVPHNVTPPKDIDDATVRKVKRMRRQSLMR</sequence>
<name>A0A2U7NLX1_9CAUD</name>
<proteinExistence type="predicted"/>
<reference evidence="1 2" key="1">
    <citation type="submission" date="2017-04" db="EMBL/GenBank/DDBJ databases">
        <title>Isolation of lytic bacteriophages infecting Pseudomonas strains for biocontrol of fish and shrimp spoilage during chilled storage.</title>
        <authorList>
            <person name="Yang Z."/>
            <person name="Tao X."/>
            <person name="Gao L."/>
            <person name="Rao S."/>
        </authorList>
    </citation>
    <scope>NUCLEOTIDE SEQUENCE [LARGE SCALE GENOMIC DNA]</scope>
</reference>
<protein>
    <submittedName>
        <fullName evidence="1">Uncharacterized protein</fullName>
    </submittedName>
</protein>
<evidence type="ECO:0000313" key="1">
    <source>
        <dbReference type="EMBL" id="ASD52128.1"/>
    </source>
</evidence>
<accession>A0A2U7NLX1</accession>
<dbReference type="Pfam" id="PF24454">
    <property type="entry name" value="DUF7570"/>
    <property type="match status" value="1"/>
</dbReference>
<dbReference type="Proteomes" id="UP000247773">
    <property type="component" value="Genome"/>
</dbReference>
<dbReference type="PIRSF" id="PIRSF004270">
    <property type="entry name" value="UCP004270"/>
    <property type="match status" value="1"/>
</dbReference>
<organism evidence="1 2">
    <name type="scientific">Pseudomonas phage PspYZU05</name>
    <dbReference type="NCBI Taxonomy" id="1983556"/>
    <lineage>
        <taxon>Viruses</taxon>
        <taxon>Duplodnaviria</taxon>
        <taxon>Heunggongvirae</taxon>
        <taxon>Uroviricota</taxon>
        <taxon>Caudoviricetes</taxon>
        <taxon>Pantevenvirales</taxon>
        <taxon>Straboviridae</taxon>
        <taxon>Jiangsuvirus</taxon>
        <taxon>Jiangsuvirus pspyzu05</taxon>
    </lineage>
</organism>